<gene>
    <name evidence="1" type="ORF">L6452_43245</name>
</gene>
<sequence>MSRTMIRLMLMVMIEGVWMTVVIGEVYNVGGSDGWTTLVDSNYSIWASSKEFRVGDILLFNYNPTNHNVMQVNRVGFESCNITVSGKAYESGNDSFTITAPGHYYFICSFPGHCDAGQKLEVRVLKKYYLATSPHTSVTSLIAPKATAMAPGPIANLATDPRCLFRSIIVASISCVAMWVA</sequence>
<dbReference type="EMBL" id="CM042063">
    <property type="protein sequence ID" value="KAI3668168.1"/>
    <property type="molecule type" value="Genomic_DNA"/>
</dbReference>
<reference evidence="2" key="1">
    <citation type="journal article" date="2022" name="Mol. Ecol. Resour.">
        <title>The genomes of chicory, endive, great burdock and yacon provide insights into Asteraceae palaeo-polyploidization history and plant inulin production.</title>
        <authorList>
            <person name="Fan W."/>
            <person name="Wang S."/>
            <person name="Wang H."/>
            <person name="Wang A."/>
            <person name="Jiang F."/>
            <person name="Liu H."/>
            <person name="Zhao H."/>
            <person name="Xu D."/>
            <person name="Zhang Y."/>
        </authorList>
    </citation>
    <scope>NUCLEOTIDE SEQUENCE [LARGE SCALE GENOMIC DNA]</scope>
    <source>
        <strain evidence="2">cv. Niubang</strain>
    </source>
</reference>
<comment type="caution">
    <text evidence="1">The sequence shown here is derived from an EMBL/GenBank/DDBJ whole genome shotgun (WGS) entry which is preliminary data.</text>
</comment>
<evidence type="ECO:0000313" key="2">
    <source>
        <dbReference type="Proteomes" id="UP001055879"/>
    </source>
</evidence>
<keyword evidence="2" id="KW-1185">Reference proteome</keyword>
<proteinExistence type="predicted"/>
<dbReference type="Proteomes" id="UP001055879">
    <property type="component" value="Linkage Group LG17"/>
</dbReference>
<accession>A0ACB8XKH4</accession>
<reference evidence="1 2" key="2">
    <citation type="journal article" date="2022" name="Mol. Ecol. Resour.">
        <title>The genomes of chicory, endive, great burdock and yacon provide insights into Asteraceae paleo-polyploidization history and plant inulin production.</title>
        <authorList>
            <person name="Fan W."/>
            <person name="Wang S."/>
            <person name="Wang H."/>
            <person name="Wang A."/>
            <person name="Jiang F."/>
            <person name="Liu H."/>
            <person name="Zhao H."/>
            <person name="Xu D."/>
            <person name="Zhang Y."/>
        </authorList>
    </citation>
    <scope>NUCLEOTIDE SEQUENCE [LARGE SCALE GENOMIC DNA]</scope>
    <source>
        <strain evidence="2">cv. Niubang</strain>
    </source>
</reference>
<name>A0ACB8XKH4_ARCLA</name>
<protein>
    <submittedName>
        <fullName evidence="1">Uncharacterized protein</fullName>
    </submittedName>
</protein>
<organism evidence="1 2">
    <name type="scientific">Arctium lappa</name>
    <name type="common">Greater burdock</name>
    <name type="synonym">Lappa major</name>
    <dbReference type="NCBI Taxonomy" id="4217"/>
    <lineage>
        <taxon>Eukaryota</taxon>
        <taxon>Viridiplantae</taxon>
        <taxon>Streptophyta</taxon>
        <taxon>Embryophyta</taxon>
        <taxon>Tracheophyta</taxon>
        <taxon>Spermatophyta</taxon>
        <taxon>Magnoliopsida</taxon>
        <taxon>eudicotyledons</taxon>
        <taxon>Gunneridae</taxon>
        <taxon>Pentapetalae</taxon>
        <taxon>asterids</taxon>
        <taxon>campanulids</taxon>
        <taxon>Asterales</taxon>
        <taxon>Asteraceae</taxon>
        <taxon>Carduoideae</taxon>
        <taxon>Cardueae</taxon>
        <taxon>Arctiinae</taxon>
        <taxon>Arctium</taxon>
    </lineage>
</organism>
<evidence type="ECO:0000313" key="1">
    <source>
        <dbReference type="EMBL" id="KAI3668168.1"/>
    </source>
</evidence>